<keyword evidence="5" id="KW-0539">Nucleus</keyword>
<dbReference type="PANTHER" id="PTHR14978:SF0">
    <property type="entry name" value="BETA-CATENIN-LIKE PROTEIN 1"/>
    <property type="match status" value="1"/>
</dbReference>
<evidence type="ECO:0000313" key="9">
    <source>
        <dbReference type="Proteomes" id="UP000799429"/>
    </source>
</evidence>
<evidence type="ECO:0000313" key="8">
    <source>
        <dbReference type="EMBL" id="KAF2839403.1"/>
    </source>
</evidence>
<dbReference type="GO" id="GO:0010467">
    <property type="term" value="P:gene expression"/>
    <property type="evidence" value="ECO:0007669"/>
    <property type="project" value="UniProtKB-ARBA"/>
</dbReference>
<dbReference type="SUPFAM" id="SSF48371">
    <property type="entry name" value="ARM repeat"/>
    <property type="match status" value="1"/>
</dbReference>
<keyword evidence="3" id="KW-0677">Repeat</keyword>
<evidence type="ECO:0000256" key="6">
    <source>
        <dbReference type="SAM" id="MobiDB-lite"/>
    </source>
</evidence>
<protein>
    <submittedName>
        <fullName evidence="8">DUF1716-domain-containing protein</fullName>
    </submittedName>
</protein>
<evidence type="ECO:0000259" key="7">
    <source>
        <dbReference type="SMART" id="SM01156"/>
    </source>
</evidence>
<dbReference type="GO" id="GO:0005681">
    <property type="term" value="C:spliceosomal complex"/>
    <property type="evidence" value="ECO:0007669"/>
    <property type="project" value="TreeGrafter"/>
</dbReference>
<dbReference type="SMART" id="SM01156">
    <property type="entry name" value="DUF1716"/>
    <property type="match status" value="1"/>
</dbReference>
<name>A0A9P4SD35_9PEZI</name>
<proteinExistence type="predicted"/>
<keyword evidence="9" id="KW-1185">Reference proteome</keyword>
<dbReference type="InterPro" id="IPR039678">
    <property type="entry name" value="CTNNBL1"/>
</dbReference>
<dbReference type="InterPro" id="IPR011989">
    <property type="entry name" value="ARM-like"/>
</dbReference>
<dbReference type="InterPro" id="IPR013180">
    <property type="entry name" value="CTNNBL1_N"/>
</dbReference>
<dbReference type="InterPro" id="IPR016024">
    <property type="entry name" value="ARM-type_fold"/>
</dbReference>
<dbReference type="FunFam" id="1.25.10.10:FF:001136">
    <property type="entry name" value="Beta-catenin-like protein 1"/>
    <property type="match status" value="1"/>
</dbReference>
<feature type="compositionally biased region" description="Acidic residues" evidence="6">
    <location>
        <begin position="66"/>
        <end position="79"/>
    </location>
</feature>
<keyword evidence="4" id="KW-0175">Coiled coil</keyword>
<gene>
    <name evidence="8" type="ORF">M501DRAFT_933521</name>
</gene>
<feature type="region of interest" description="Disordered" evidence="6">
    <location>
        <begin position="1"/>
        <end position="21"/>
    </location>
</feature>
<feature type="domain" description="Beta-catenin-like protein 1 N-terminal" evidence="7">
    <location>
        <begin position="87"/>
        <end position="196"/>
    </location>
</feature>
<dbReference type="EMBL" id="MU006095">
    <property type="protein sequence ID" value="KAF2839403.1"/>
    <property type="molecule type" value="Genomic_DNA"/>
</dbReference>
<evidence type="ECO:0000256" key="1">
    <source>
        <dbReference type="ARBA" id="ARBA00004123"/>
    </source>
</evidence>
<dbReference type="Proteomes" id="UP000799429">
    <property type="component" value="Unassembled WGS sequence"/>
</dbReference>
<dbReference type="Gene3D" id="1.25.10.10">
    <property type="entry name" value="Leucine-rich Repeat Variant"/>
    <property type="match status" value="1"/>
</dbReference>
<reference evidence="8" key="1">
    <citation type="journal article" date="2020" name="Stud. Mycol.">
        <title>101 Dothideomycetes genomes: a test case for predicting lifestyles and emergence of pathogens.</title>
        <authorList>
            <person name="Haridas S."/>
            <person name="Albert R."/>
            <person name="Binder M."/>
            <person name="Bloem J."/>
            <person name="Labutti K."/>
            <person name="Salamov A."/>
            <person name="Andreopoulos B."/>
            <person name="Baker S."/>
            <person name="Barry K."/>
            <person name="Bills G."/>
            <person name="Bluhm B."/>
            <person name="Cannon C."/>
            <person name="Castanera R."/>
            <person name="Culley D."/>
            <person name="Daum C."/>
            <person name="Ezra D."/>
            <person name="Gonzalez J."/>
            <person name="Henrissat B."/>
            <person name="Kuo A."/>
            <person name="Liang C."/>
            <person name="Lipzen A."/>
            <person name="Lutzoni F."/>
            <person name="Magnuson J."/>
            <person name="Mondo S."/>
            <person name="Nolan M."/>
            <person name="Ohm R."/>
            <person name="Pangilinan J."/>
            <person name="Park H.-J."/>
            <person name="Ramirez L."/>
            <person name="Alfaro M."/>
            <person name="Sun H."/>
            <person name="Tritt A."/>
            <person name="Yoshinaga Y."/>
            <person name="Zwiers L.-H."/>
            <person name="Turgeon B."/>
            <person name="Goodwin S."/>
            <person name="Spatafora J."/>
            <person name="Crous P."/>
            <person name="Grigoriev I."/>
        </authorList>
    </citation>
    <scope>NUCLEOTIDE SEQUENCE</scope>
    <source>
        <strain evidence="8">CBS 101060</strain>
    </source>
</reference>
<accession>A0A9P4SD35</accession>
<evidence type="ECO:0000256" key="5">
    <source>
        <dbReference type="ARBA" id="ARBA00023242"/>
    </source>
</evidence>
<keyword evidence="2" id="KW-0597">Phosphoprotein</keyword>
<organism evidence="8 9">
    <name type="scientific">Patellaria atrata CBS 101060</name>
    <dbReference type="NCBI Taxonomy" id="1346257"/>
    <lineage>
        <taxon>Eukaryota</taxon>
        <taxon>Fungi</taxon>
        <taxon>Dikarya</taxon>
        <taxon>Ascomycota</taxon>
        <taxon>Pezizomycotina</taxon>
        <taxon>Dothideomycetes</taxon>
        <taxon>Dothideomycetes incertae sedis</taxon>
        <taxon>Patellariales</taxon>
        <taxon>Patellariaceae</taxon>
        <taxon>Patellaria</taxon>
    </lineage>
</organism>
<dbReference type="OrthoDB" id="1898821at2759"/>
<evidence type="ECO:0000256" key="2">
    <source>
        <dbReference type="ARBA" id="ARBA00022553"/>
    </source>
</evidence>
<dbReference type="PANTHER" id="PTHR14978">
    <property type="entry name" value="BETA-CATENIN-LIKE PROTEIN 1 NUCLEAR ASSOCIATED PROTEIN"/>
    <property type="match status" value="1"/>
</dbReference>
<feature type="region of interest" description="Disordered" evidence="6">
    <location>
        <begin position="35"/>
        <end position="85"/>
    </location>
</feature>
<dbReference type="Pfam" id="PF08216">
    <property type="entry name" value="CTNNBL"/>
    <property type="match status" value="1"/>
</dbReference>
<evidence type="ECO:0000256" key="4">
    <source>
        <dbReference type="ARBA" id="ARBA00023054"/>
    </source>
</evidence>
<sequence>MTSIDDLFKKPNLPSHKRKFEPLVDPDKVYKSVKLSLNGDTKGKGKATVQDEVDDDDQEAGPALPPDDEEDFGPDEDEEGRFFGSGVDKGTVAALDFLDSKESEPYADEKIESAWLRKTALNFEKKITKNAELRAKYETQPEKFMDSEGDLDADIKTLSILSEHPELYKEFAELGSAGSLVSLLAHENTDIAIAAIGIISELTDEDVEAEQEQWDSIVDVMLEADLMSLLLQNFERLDESIEEDRSGVYNSISILENLGSQTRISEKIVKESNVLKWLLDRTKLKETPVGQNKQYAAEVLAIFLQSSSPNRQRILELDAVDILLQLLSSYRKRDPEKDSAEEEFAENLFDSLTCLVDESSGKSKFVEAEGVELALIMLREAKWSKSRALRLLDHAAGGQHGAEVCEKIVDAAGLKTLFSMFMKKQDNFVTEHLLGIFGSLLRLLPGDSAPRIRTLAKFMEKDYEKIGKVIKLRRDYMNRIAAVDQQISRERANLDAEQKASMADVWFSQRLDAGLFCLQTIDVILAWLVAEDGGARERIMSLLAERDESLKDIKVTVQEQLHGFEGEKTEEEQMLSDMLETLIGFL</sequence>
<comment type="subcellular location">
    <subcellularLocation>
        <location evidence="1">Nucleus</location>
    </subcellularLocation>
</comment>
<dbReference type="AlphaFoldDB" id="A0A9P4SD35"/>
<comment type="caution">
    <text evidence="8">The sequence shown here is derived from an EMBL/GenBank/DDBJ whole genome shotgun (WGS) entry which is preliminary data.</text>
</comment>
<evidence type="ECO:0000256" key="3">
    <source>
        <dbReference type="ARBA" id="ARBA00022737"/>
    </source>
</evidence>